<keyword evidence="13" id="KW-0865">Zymogen</keyword>
<evidence type="ECO:0000256" key="13">
    <source>
        <dbReference type="ARBA" id="ARBA00023145"/>
    </source>
</evidence>
<keyword evidence="8 16" id="KW-0732">Signal</keyword>
<keyword evidence="7 15" id="KW-0479">Metal-binding</keyword>
<dbReference type="PANTHER" id="PTHR14218:SF15">
    <property type="entry name" value="TRIPEPTIDYL-PEPTIDASE 1"/>
    <property type="match status" value="1"/>
</dbReference>
<dbReference type="SUPFAM" id="SSF52743">
    <property type="entry name" value="Subtilisin-like"/>
    <property type="match status" value="1"/>
</dbReference>
<feature type="binding site" evidence="15">
    <location>
        <position position="547"/>
    </location>
    <ligand>
        <name>Ca(2+)</name>
        <dbReference type="ChEBI" id="CHEBI:29108"/>
    </ligand>
</feature>
<evidence type="ECO:0000256" key="3">
    <source>
        <dbReference type="ARBA" id="ARBA00004239"/>
    </source>
</evidence>
<dbReference type="GO" id="GO:0005576">
    <property type="term" value="C:extracellular region"/>
    <property type="evidence" value="ECO:0007669"/>
    <property type="project" value="UniProtKB-SubCell"/>
</dbReference>
<dbReference type="InterPro" id="IPR036852">
    <property type="entry name" value="Peptidase_S8/S53_dom_sf"/>
</dbReference>
<keyword evidence="9 15" id="KW-0378">Hydrolase</keyword>
<feature type="binding site" evidence="15">
    <location>
        <position position="566"/>
    </location>
    <ligand>
        <name>Ca(2+)</name>
        <dbReference type="ChEBI" id="CHEBI:29108"/>
    </ligand>
</feature>
<feature type="active site" description="Charge relay system" evidence="15">
    <location>
        <position position="506"/>
    </location>
</feature>
<accession>A0AAV5AC58</accession>
<dbReference type="SMART" id="SM00944">
    <property type="entry name" value="Pro-kuma_activ"/>
    <property type="match status" value="1"/>
</dbReference>
<dbReference type="Proteomes" id="UP001050691">
    <property type="component" value="Unassembled WGS sequence"/>
</dbReference>
<feature type="active site" description="Charge relay system" evidence="15">
    <location>
        <position position="295"/>
    </location>
</feature>
<dbReference type="CDD" id="cd04056">
    <property type="entry name" value="Peptidases_S53"/>
    <property type="match status" value="1"/>
</dbReference>
<protein>
    <recommendedName>
        <fullName evidence="4">tripeptidyl-peptidase II</fullName>
        <ecNumber evidence="4">3.4.14.10</ecNumber>
    </recommendedName>
</protein>
<name>A0AAV5AC58_9AGAM</name>
<evidence type="ECO:0000256" key="6">
    <source>
        <dbReference type="ARBA" id="ARBA00022670"/>
    </source>
</evidence>
<keyword evidence="12" id="KW-0843">Virulence</keyword>
<dbReference type="PROSITE" id="PS51695">
    <property type="entry name" value="SEDOLISIN"/>
    <property type="match status" value="1"/>
</dbReference>
<evidence type="ECO:0000256" key="8">
    <source>
        <dbReference type="ARBA" id="ARBA00022729"/>
    </source>
</evidence>
<dbReference type="InterPro" id="IPR030400">
    <property type="entry name" value="Sedolisin_dom"/>
</dbReference>
<evidence type="ECO:0000256" key="4">
    <source>
        <dbReference type="ARBA" id="ARBA00012462"/>
    </source>
</evidence>
<evidence type="ECO:0000313" key="18">
    <source>
        <dbReference type="EMBL" id="GJJ11172.1"/>
    </source>
</evidence>
<evidence type="ECO:0000256" key="2">
    <source>
        <dbReference type="ARBA" id="ARBA00002451"/>
    </source>
</evidence>
<dbReference type="InterPro" id="IPR050819">
    <property type="entry name" value="Tripeptidyl-peptidase_I"/>
</dbReference>
<organism evidence="18 19">
    <name type="scientific">Clathrus columnatus</name>
    <dbReference type="NCBI Taxonomy" id="1419009"/>
    <lineage>
        <taxon>Eukaryota</taxon>
        <taxon>Fungi</taxon>
        <taxon>Dikarya</taxon>
        <taxon>Basidiomycota</taxon>
        <taxon>Agaricomycotina</taxon>
        <taxon>Agaricomycetes</taxon>
        <taxon>Phallomycetidae</taxon>
        <taxon>Phallales</taxon>
        <taxon>Clathraceae</taxon>
        <taxon>Clathrus</taxon>
    </lineage>
</organism>
<evidence type="ECO:0000259" key="17">
    <source>
        <dbReference type="PROSITE" id="PS51695"/>
    </source>
</evidence>
<dbReference type="SUPFAM" id="SSF54897">
    <property type="entry name" value="Protease propeptides/inhibitors"/>
    <property type="match status" value="1"/>
</dbReference>
<dbReference type="Gene3D" id="3.40.50.200">
    <property type="entry name" value="Peptidase S8/S53 domain"/>
    <property type="match status" value="1"/>
</dbReference>
<keyword evidence="14" id="KW-0325">Glycoprotein</keyword>
<keyword evidence="5" id="KW-0964">Secreted</keyword>
<evidence type="ECO:0000256" key="14">
    <source>
        <dbReference type="ARBA" id="ARBA00023180"/>
    </source>
</evidence>
<feature type="binding site" evidence="15">
    <location>
        <position position="568"/>
    </location>
    <ligand>
        <name>Ca(2+)</name>
        <dbReference type="ChEBI" id="CHEBI:29108"/>
    </ligand>
</feature>
<evidence type="ECO:0000256" key="16">
    <source>
        <dbReference type="SAM" id="SignalP"/>
    </source>
</evidence>
<dbReference type="FunFam" id="3.40.50.200:FF:000015">
    <property type="entry name" value="Tripeptidyl peptidase A"/>
    <property type="match status" value="1"/>
</dbReference>
<proteinExistence type="predicted"/>
<dbReference type="InterPro" id="IPR015366">
    <property type="entry name" value="S53_propep"/>
</dbReference>
<reference evidence="18" key="1">
    <citation type="submission" date="2021-10" db="EMBL/GenBank/DDBJ databases">
        <title>De novo Genome Assembly of Clathrus columnatus (Basidiomycota, Fungi) Using Illumina and Nanopore Sequence Data.</title>
        <authorList>
            <person name="Ogiso-Tanaka E."/>
            <person name="Itagaki H."/>
            <person name="Hosoya T."/>
            <person name="Hosaka K."/>
        </authorList>
    </citation>
    <scope>NUCLEOTIDE SEQUENCE</scope>
    <source>
        <strain evidence="18">MO-923</strain>
    </source>
</reference>
<keyword evidence="10 15" id="KW-0720">Serine protease</keyword>
<gene>
    <name evidence="18" type="ORF">Clacol_005404</name>
</gene>
<evidence type="ECO:0000256" key="9">
    <source>
        <dbReference type="ARBA" id="ARBA00022801"/>
    </source>
</evidence>
<dbReference type="GO" id="GO:0006508">
    <property type="term" value="P:proteolysis"/>
    <property type="evidence" value="ECO:0007669"/>
    <property type="project" value="UniProtKB-KW"/>
</dbReference>
<evidence type="ECO:0000256" key="7">
    <source>
        <dbReference type="ARBA" id="ARBA00022723"/>
    </source>
</evidence>
<evidence type="ECO:0000256" key="5">
    <source>
        <dbReference type="ARBA" id="ARBA00022525"/>
    </source>
</evidence>
<keyword evidence="19" id="KW-1185">Reference proteome</keyword>
<dbReference type="EC" id="3.4.14.10" evidence="4"/>
<feature type="chain" id="PRO_5043562638" description="tripeptidyl-peptidase II" evidence="16">
    <location>
        <begin position="22"/>
        <end position="585"/>
    </location>
</feature>
<comment type="function">
    <text evidence="2">Secreted tripeptidyl-peptidase which degrades proteins at acidic pHs and is involved in virulence.</text>
</comment>
<dbReference type="Pfam" id="PF09286">
    <property type="entry name" value="Pro-kuma_activ"/>
    <property type="match status" value="1"/>
</dbReference>
<evidence type="ECO:0000256" key="12">
    <source>
        <dbReference type="ARBA" id="ARBA00023026"/>
    </source>
</evidence>
<dbReference type="GO" id="GO:0008240">
    <property type="term" value="F:tripeptidyl-peptidase activity"/>
    <property type="evidence" value="ECO:0007669"/>
    <property type="project" value="UniProtKB-EC"/>
</dbReference>
<comment type="cofactor">
    <cofactor evidence="15">
        <name>Ca(2+)</name>
        <dbReference type="ChEBI" id="CHEBI:29108"/>
    </cofactor>
    <text evidence="15">Binds 1 Ca(2+) ion per subunit.</text>
</comment>
<feature type="domain" description="Peptidase S53" evidence="17">
    <location>
        <begin position="219"/>
        <end position="585"/>
    </location>
</feature>
<comment type="caution">
    <text evidence="18">The sequence shown here is derived from an EMBL/GenBank/DDBJ whole genome shotgun (WGS) entry which is preliminary data.</text>
</comment>
<evidence type="ECO:0000256" key="15">
    <source>
        <dbReference type="PROSITE-ProRule" id="PRU01032"/>
    </source>
</evidence>
<feature type="binding site" evidence="15">
    <location>
        <position position="548"/>
    </location>
    <ligand>
        <name>Ca(2+)</name>
        <dbReference type="ChEBI" id="CHEBI:29108"/>
    </ligand>
</feature>
<dbReference type="AlphaFoldDB" id="A0AAV5AC58"/>
<dbReference type="GO" id="GO:0046872">
    <property type="term" value="F:metal ion binding"/>
    <property type="evidence" value="ECO:0007669"/>
    <property type="project" value="UniProtKB-UniRule"/>
</dbReference>
<evidence type="ECO:0000256" key="11">
    <source>
        <dbReference type="ARBA" id="ARBA00022837"/>
    </source>
</evidence>
<keyword evidence="11 15" id="KW-0106">Calcium</keyword>
<evidence type="ECO:0000313" key="19">
    <source>
        <dbReference type="Proteomes" id="UP001050691"/>
    </source>
</evidence>
<dbReference type="GO" id="GO:0004252">
    <property type="term" value="F:serine-type endopeptidase activity"/>
    <property type="evidence" value="ECO:0007669"/>
    <property type="project" value="UniProtKB-UniRule"/>
</dbReference>
<comment type="subcellular location">
    <subcellularLocation>
        <location evidence="3">Secreted</location>
        <location evidence="3">Extracellular space</location>
    </subcellularLocation>
</comment>
<evidence type="ECO:0000256" key="10">
    <source>
        <dbReference type="ARBA" id="ARBA00022825"/>
    </source>
</evidence>
<feature type="active site" description="Charge relay system" evidence="15">
    <location>
        <position position="299"/>
    </location>
</feature>
<dbReference type="PANTHER" id="PTHR14218">
    <property type="entry name" value="PROTEASE S8 TRIPEPTIDYL PEPTIDASE I CLN2"/>
    <property type="match status" value="1"/>
</dbReference>
<comment type="catalytic activity">
    <reaction evidence="1">
        <text>Release of an N-terminal tripeptide from a polypeptide.</text>
        <dbReference type="EC" id="3.4.14.10"/>
    </reaction>
</comment>
<dbReference type="EMBL" id="BPWL01000006">
    <property type="protein sequence ID" value="GJJ11172.1"/>
    <property type="molecule type" value="Genomic_DNA"/>
</dbReference>
<dbReference type="CDD" id="cd11377">
    <property type="entry name" value="Pro-peptidase_S53"/>
    <property type="match status" value="1"/>
</dbReference>
<sequence length="585" mass="64599">MLIHCLSILISFLFRTQFNGGDKPMFVLKHSWPEPPVNWQLHSNPPPEHMLKLYIGLKQSHMDDMIEHLLEVSDPTSERYGDHLTKETLNQLVAPTPQSINAVDEWLKENDIDISAYQRSEAGDWLYVNVPLWKAEIMLQTKYHVFQHEETGESIIRTLSWSLPKYLEEHIDVVAPTSSFTRSRPMLQQLSQIQVPLQTTTSASQVSLDSLSNVCNATAITPDCLRTLYGSIDYVPSATDQNQIGITGFLEQYASYSDLTDFMKIYRPDVDDKDASFTIVQINGGGNNQSNPGIEANLDIQYAVGITYPTPNVFYSVGGRPPSIPDDTTPANSSEPYLDFLEYILQQDDIPLVISNSYGDTEQTVPKDYAIRICNEYAKLGALGKTVLFATGDYGVGMAPCTTNDGSNITHFQPDFPTSCPWITAIGGTADIGPERAAHLSGGGFSNYFPQPTWQKAAVKQFLDQLGDKYEGLYNTSGRAYPDGAAHAEYFEVVVDGKVLSIFGTSAACPTFAAIISLVNDYRLSQGKTSLGFLNPLLYKYPKLLTDITTGYNPGCGTGGFNATTGWDPVTGLGTPNFKEFQKLL</sequence>
<keyword evidence="6 15" id="KW-0645">Protease</keyword>
<feature type="signal peptide" evidence="16">
    <location>
        <begin position="1"/>
        <end position="21"/>
    </location>
</feature>
<evidence type="ECO:0000256" key="1">
    <source>
        <dbReference type="ARBA" id="ARBA00001910"/>
    </source>
</evidence>